<dbReference type="RefSeq" id="WP_048444433.1">
    <property type="nucleotide sequence ID" value="NZ_LABY01000074.1"/>
</dbReference>
<evidence type="ECO:0000313" key="3">
    <source>
        <dbReference type="EMBL" id="KMO38341.1"/>
    </source>
</evidence>
<dbReference type="EMBL" id="LABY01000074">
    <property type="protein sequence ID" value="KMO38341.1"/>
    <property type="molecule type" value="Genomic_DNA"/>
</dbReference>
<dbReference type="Gene3D" id="3.90.950.20">
    <property type="entry name" value="CinA-like"/>
    <property type="match status" value="1"/>
</dbReference>
<sequence length="165" mass="16800">MRELMERAGRAAALLTARRETVAVAESSSGGLVAAALLAVPGASAYFLGGAVVYTGQARRALLGLDEAGMAGLRSASEPYAERVAALVRERHGAVWGLCETGAAGPGGNRYGDAAGHTCLAVAGPAARRLTLETASPDRAANMEAFAAAMLDVFLDALTEADRTP</sequence>
<keyword evidence="1" id="KW-0472">Membrane</keyword>
<dbReference type="SUPFAM" id="SSF142433">
    <property type="entry name" value="CinA-like"/>
    <property type="match status" value="1"/>
</dbReference>
<dbReference type="Pfam" id="PF02464">
    <property type="entry name" value="CinA"/>
    <property type="match status" value="1"/>
</dbReference>
<evidence type="ECO:0000256" key="1">
    <source>
        <dbReference type="SAM" id="Phobius"/>
    </source>
</evidence>
<dbReference type="OrthoDB" id="1253990at2"/>
<evidence type="ECO:0000259" key="2">
    <source>
        <dbReference type="Pfam" id="PF02464"/>
    </source>
</evidence>
<dbReference type="AlphaFoldDB" id="A0A0J6VGY8"/>
<dbReference type="Proteomes" id="UP000035955">
    <property type="component" value="Unassembled WGS sequence"/>
</dbReference>
<evidence type="ECO:0000313" key="4">
    <source>
        <dbReference type="Proteomes" id="UP000035955"/>
    </source>
</evidence>
<dbReference type="InterPro" id="IPR036653">
    <property type="entry name" value="CinA-like_C"/>
</dbReference>
<keyword evidence="1" id="KW-1133">Transmembrane helix</keyword>
<dbReference type="NCBIfam" id="TIGR00199">
    <property type="entry name" value="PncC_domain"/>
    <property type="match status" value="1"/>
</dbReference>
<keyword evidence="4" id="KW-1185">Reference proteome</keyword>
<keyword evidence="1" id="KW-0812">Transmembrane</keyword>
<feature type="domain" description="CinA C-terminal" evidence="2">
    <location>
        <begin position="10"/>
        <end position="156"/>
    </location>
</feature>
<gene>
    <name evidence="3" type="ORF">VQ02_12035</name>
</gene>
<accession>A0A0J6VGY8</accession>
<dbReference type="InterPro" id="IPR008136">
    <property type="entry name" value="CinA_C"/>
</dbReference>
<feature type="transmembrane region" description="Helical" evidence="1">
    <location>
        <begin position="29"/>
        <end position="54"/>
    </location>
</feature>
<reference evidence="3 4" key="1">
    <citation type="submission" date="2015-03" db="EMBL/GenBank/DDBJ databases">
        <title>Genome sequencing of Methylobacterium variabile DSM 16961.</title>
        <authorList>
            <person name="Chaudhry V."/>
            <person name="Patil P.B."/>
        </authorList>
    </citation>
    <scope>NUCLEOTIDE SEQUENCE [LARGE SCALE GENOMIC DNA]</scope>
    <source>
        <strain evidence="3 4">DSM 16961</strain>
    </source>
</reference>
<protein>
    <submittedName>
        <fullName evidence="3">Damage-inducible protein</fullName>
    </submittedName>
</protein>
<proteinExistence type="predicted"/>
<name>A0A0J6VGY8_9HYPH</name>
<organism evidence="3 4">
    <name type="scientific">Methylobacterium variabile</name>
    <dbReference type="NCBI Taxonomy" id="298794"/>
    <lineage>
        <taxon>Bacteria</taxon>
        <taxon>Pseudomonadati</taxon>
        <taxon>Pseudomonadota</taxon>
        <taxon>Alphaproteobacteria</taxon>
        <taxon>Hyphomicrobiales</taxon>
        <taxon>Methylobacteriaceae</taxon>
        <taxon>Methylobacterium</taxon>
    </lineage>
</organism>
<comment type="caution">
    <text evidence="3">The sequence shown here is derived from an EMBL/GenBank/DDBJ whole genome shotgun (WGS) entry which is preliminary data.</text>
</comment>
<dbReference type="PATRIC" id="fig|298794.3.peg.7111"/>